<dbReference type="Proteomes" id="UP001256646">
    <property type="component" value="Unassembled WGS sequence"/>
</dbReference>
<feature type="chain" id="PRO_5047493709" evidence="5">
    <location>
        <begin position="29"/>
        <end position="741"/>
    </location>
</feature>
<evidence type="ECO:0000256" key="3">
    <source>
        <dbReference type="PROSITE-ProRule" id="PRU00591"/>
    </source>
</evidence>
<keyword evidence="8" id="KW-1185">Reference proteome</keyword>
<dbReference type="Gene3D" id="3.40.630.40">
    <property type="entry name" value="Zn-dependent exopeptidases"/>
    <property type="match status" value="1"/>
</dbReference>
<accession>A0ABU1EJK7</accession>
<dbReference type="Pfam" id="PF01473">
    <property type="entry name" value="Choline_bind_1"/>
    <property type="match status" value="3"/>
</dbReference>
<dbReference type="SUPFAM" id="SSF53187">
    <property type="entry name" value="Zn-dependent exopeptidases"/>
    <property type="match status" value="1"/>
</dbReference>
<dbReference type="SMART" id="SM00646">
    <property type="entry name" value="Ami_3"/>
    <property type="match status" value="1"/>
</dbReference>
<reference evidence="7 8" key="1">
    <citation type="submission" date="2023-09" db="EMBL/GenBank/DDBJ databases">
        <authorList>
            <person name="Zhai L."/>
        </authorList>
    </citation>
    <scope>NUCLEOTIDE SEQUENCE [LARGE SCALE GENOMIC DNA]</scope>
    <source>
        <strain evidence="7 8">5 N-1</strain>
    </source>
</reference>
<dbReference type="SUPFAM" id="SSF69360">
    <property type="entry name" value="Cell wall binding repeat"/>
    <property type="match status" value="2"/>
</dbReference>
<keyword evidence="1" id="KW-0677">Repeat</keyword>
<evidence type="ECO:0000259" key="6">
    <source>
        <dbReference type="SMART" id="SM00646"/>
    </source>
</evidence>
<feature type="region of interest" description="Disordered" evidence="4">
    <location>
        <begin position="516"/>
        <end position="539"/>
    </location>
</feature>
<dbReference type="Gene3D" id="2.10.270.10">
    <property type="entry name" value="Cholin Binding"/>
    <property type="match status" value="4"/>
</dbReference>
<feature type="repeat" description="Cell wall-binding" evidence="3">
    <location>
        <begin position="425"/>
        <end position="444"/>
    </location>
</feature>
<protein>
    <submittedName>
        <fullName evidence="7">N-acetylmuramoyl-L-alanine amidase</fullName>
        <ecNumber evidence="7">3.5.1.28</ecNumber>
    </submittedName>
</protein>
<dbReference type="PANTHER" id="PTHR30404:SF0">
    <property type="entry name" value="N-ACETYLMURAMOYL-L-ALANINE AMIDASE AMIC"/>
    <property type="match status" value="1"/>
</dbReference>
<dbReference type="InterPro" id="IPR002508">
    <property type="entry name" value="MurNAc-LAA_cat"/>
</dbReference>
<feature type="compositionally biased region" description="Polar residues" evidence="4">
    <location>
        <begin position="529"/>
        <end position="539"/>
    </location>
</feature>
<dbReference type="EMBL" id="JAVJAN010000044">
    <property type="protein sequence ID" value="MDR5588586.1"/>
    <property type="molecule type" value="Genomic_DNA"/>
</dbReference>
<dbReference type="InterPro" id="IPR050695">
    <property type="entry name" value="N-acetylmuramoyl_amidase_3"/>
</dbReference>
<evidence type="ECO:0000313" key="7">
    <source>
        <dbReference type="EMBL" id="MDR5588586.1"/>
    </source>
</evidence>
<feature type="signal peptide" evidence="5">
    <location>
        <begin position="1"/>
        <end position="28"/>
    </location>
</feature>
<evidence type="ECO:0000256" key="1">
    <source>
        <dbReference type="ARBA" id="ARBA00022737"/>
    </source>
</evidence>
<keyword evidence="2 7" id="KW-0378">Hydrolase</keyword>
<feature type="domain" description="MurNAc-LAA" evidence="6">
    <location>
        <begin position="612"/>
        <end position="737"/>
    </location>
</feature>
<keyword evidence="5" id="KW-0732">Signal</keyword>
<feature type="repeat" description="Cell wall-binding" evidence="3">
    <location>
        <begin position="323"/>
        <end position="342"/>
    </location>
</feature>
<evidence type="ECO:0000256" key="5">
    <source>
        <dbReference type="SAM" id="SignalP"/>
    </source>
</evidence>
<dbReference type="PANTHER" id="PTHR30404">
    <property type="entry name" value="N-ACETYLMURAMOYL-L-ALANINE AMIDASE"/>
    <property type="match status" value="1"/>
</dbReference>
<feature type="repeat" description="Cell wall-binding" evidence="3">
    <location>
        <begin position="283"/>
        <end position="302"/>
    </location>
</feature>
<comment type="caution">
    <text evidence="7">The sequence shown here is derived from an EMBL/GenBank/DDBJ whole genome shotgun (WGS) entry which is preliminary data.</text>
</comment>
<dbReference type="GO" id="GO:0008745">
    <property type="term" value="F:N-acetylmuramoyl-L-alanine amidase activity"/>
    <property type="evidence" value="ECO:0007669"/>
    <property type="project" value="UniProtKB-EC"/>
</dbReference>
<dbReference type="EC" id="3.5.1.28" evidence="7"/>
<sequence>MNIKSKIVSFLFVFVMALGFMSSTIVQASVKDINIISDTEATASDAKKWAKTKGATEEFLSLADLYWKYSETCGNVNPAIAYVQSAKETGFGRFGGVLDSSFRNPCGMKTSQGGSDGDKYAHKKFNTWDEGVQAHMDHLALYAGANGYPKSDTYDPRHFISIKGKSPTVNSLGGKWAPSLTYGEEVNKYYIELCDYSNITVDKDDQKDDEDNLNDNGDNDSSYFAPPGPVEKKPNSLVTDSVIMFDNSFVEPTLNRETNVSSDIGWKEQDGKWYYYYSDESKAAGWINPNGNWYYLNSTGEMSVGWTNLDNSWYYFDADGIMVTGWKCINNNWYYLKTSGIMATGFLQNANDLYYLDKSGAMLSKEGWNLIDEKWCYVENSGKLKLGWLLDNGNKYYLQGDGSMVTGIKLIDNKTYVFDQNGINKTGWTNINNYWYYFNENSEMSTGWLNLNGTCYYLYDTGAMATGWLNLGDEWYHLNDNGSRSTGWVQSGGYYYYLDLESGKLLKNTKVDGYDIDKNGRRKSDKNDVTSGNNSNNSLSKTIVVDAGHNFGGDDGAYATNNGITYSERDLNMQVATKLKSELENKGYTVAMTRNESERETLAAMQSLDKRVKLANDLNATLFVSIHHNSADAASANGVEVFYSTNAQDDRMGGKSPNQSRIEKSKAMATSVVNNICSKTGATNRGPKNGNLNVCRNTNMPAILIECGFITNANEAARCADSNNQTIVAKAIAEAIENQLN</sequence>
<evidence type="ECO:0000256" key="2">
    <source>
        <dbReference type="ARBA" id="ARBA00022801"/>
    </source>
</evidence>
<gene>
    <name evidence="7" type="ORF">RGC78_14040</name>
</gene>
<proteinExistence type="predicted"/>
<feature type="repeat" description="Cell wall-binding" evidence="3">
    <location>
        <begin position="303"/>
        <end position="322"/>
    </location>
</feature>
<dbReference type="InterPro" id="IPR018337">
    <property type="entry name" value="Cell_wall/Cho-bd_repeat"/>
</dbReference>
<dbReference type="RefSeq" id="WP_309556838.1">
    <property type="nucleotide sequence ID" value="NZ_JAVJAN010000044.1"/>
</dbReference>
<name>A0ABU1EJK7_9CLOT</name>
<evidence type="ECO:0000313" key="8">
    <source>
        <dbReference type="Proteomes" id="UP001256646"/>
    </source>
</evidence>
<dbReference type="Pfam" id="PF01520">
    <property type="entry name" value="Amidase_3"/>
    <property type="match status" value="1"/>
</dbReference>
<dbReference type="CDD" id="cd02696">
    <property type="entry name" value="MurNAc-LAA"/>
    <property type="match status" value="1"/>
</dbReference>
<feature type="region of interest" description="Disordered" evidence="4">
    <location>
        <begin position="202"/>
        <end position="231"/>
    </location>
</feature>
<organism evidence="7 8">
    <name type="scientific">Clostridium aquiflavi</name>
    <dbReference type="NCBI Taxonomy" id="3073603"/>
    <lineage>
        <taxon>Bacteria</taxon>
        <taxon>Bacillati</taxon>
        <taxon>Bacillota</taxon>
        <taxon>Clostridia</taxon>
        <taxon>Eubacteriales</taxon>
        <taxon>Clostridiaceae</taxon>
        <taxon>Clostridium</taxon>
    </lineage>
</organism>
<dbReference type="Pfam" id="PF19127">
    <property type="entry name" value="Choline_bind_3"/>
    <property type="match status" value="3"/>
</dbReference>
<evidence type="ECO:0000256" key="4">
    <source>
        <dbReference type="SAM" id="MobiDB-lite"/>
    </source>
</evidence>
<dbReference type="PROSITE" id="PS51170">
    <property type="entry name" value="CW"/>
    <property type="match status" value="4"/>
</dbReference>